<dbReference type="Proteomes" id="UP001147747">
    <property type="component" value="Unassembled WGS sequence"/>
</dbReference>
<dbReference type="GeneID" id="81373838"/>
<organism evidence="2 3">
    <name type="scientific">Penicillium cosmopolitanum</name>
    <dbReference type="NCBI Taxonomy" id="1131564"/>
    <lineage>
        <taxon>Eukaryota</taxon>
        <taxon>Fungi</taxon>
        <taxon>Dikarya</taxon>
        <taxon>Ascomycota</taxon>
        <taxon>Pezizomycotina</taxon>
        <taxon>Eurotiomycetes</taxon>
        <taxon>Eurotiomycetidae</taxon>
        <taxon>Eurotiales</taxon>
        <taxon>Aspergillaceae</taxon>
        <taxon>Penicillium</taxon>
    </lineage>
</organism>
<keyword evidence="1" id="KW-1133">Transmembrane helix</keyword>
<feature type="transmembrane region" description="Helical" evidence="1">
    <location>
        <begin position="20"/>
        <end position="44"/>
    </location>
</feature>
<accession>A0A9X0B4E4</accession>
<dbReference type="EMBL" id="JAPZBU010000009">
    <property type="protein sequence ID" value="KAJ5387680.1"/>
    <property type="molecule type" value="Genomic_DNA"/>
</dbReference>
<keyword evidence="1" id="KW-0472">Membrane</keyword>
<name>A0A9X0B4E4_9EURO</name>
<dbReference type="AlphaFoldDB" id="A0A9X0B4E4"/>
<keyword evidence="3" id="KW-1185">Reference proteome</keyword>
<comment type="caution">
    <text evidence="2">The sequence shown here is derived from an EMBL/GenBank/DDBJ whole genome shotgun (WGS) entry which is preliminary data.</text>
</comment>
<gene>
    <name evidence="2" type="ORF">N7509_010221</name>
</gene>
<dbReference type="RefSeq" id="XP_056485478.1">
    <property type="nucleotide sequence ID" value="XM_056634858.1"/>
</dbReference>
<evidence type="ECO:0000313" key="2">
    <source>
        <dbReference type="EMBL" id="KAJ5387680.1"/>
    </source>
</evidence>
<proteinExistence type="predicted"/>
<evidence type="ECO:0000313" key="3">
    <source>
        <dbReference type="Proteomes" id="UP001147747"/>
    </source>
</evidence>
<reference evidence="2" key="1">
    <citation type="submission" date="2022-12" db="EMBL/GenBank/DDBJ databases">
        <authorList>
            <person name="Petersen C."/>
        </authorList>
    </citation>
    <scope>NUCLEOTIDE SEQUENCE</scope>
    <source>
        <strain evidence="2">IBT 29677</strain>
    </source>
</reference>
<evidence type="ECO:0000256" key="1">
    <source>
        <dbReference type="SAM" id="Phobius"/>
    </source>
</evidence>
<protein>
    <submittedName>
        <fullName evidence="2">Uncharacterized protein</fullName>
    </submittedName>
</protein>
<sequence>MHRSRLGNHDQSIPFGAPSFHFAFTVYIPFCLLLRSVWVALVFAGENRPPSLSALGPNRSDPLGLSTAFGNPALAREFGYPPTLWMEPVLLARNLGAVHQFFL</sequence>
<keyword evidence="1" id="KW-0812">Transmembrane</keyword>
<reference evidence="2" key="2">
    <citation type="journal article" date="2023" name="IMA Fungus">
        <title>Comparative genomic study of the Penicillium genus elucidates a diverse pangenome and 15 lateral gene transfer events.</title>
        <authorList>
            <person name="Petersen C."/>
            <person name="Sorensen T."/>
            <person name="Nielsen M.R."/>
            <person name="Sondergaard T.E."/>
            <person name="Sorensen J.L."/>
            <person name="Fitzpatrick D.A."/>
            <person name="Frisvad J.C."/>
            <person name="Nielsen K.L."/>
        </authorList>
    </citation>
    <scope>NUCLEOTIDE SEQUENCE</scope>
    <source>
        <strain evidence="2">IBT 29677</strain>
    </source>
</reference>